<accession>A0AA41Y8N8</accession>
<dbReference type="Pfam" id="PF01833">
    <property type="entry name" value="TIG"/>
    <property type="match status" value="1"/>
</dbReference>
<evidence type="ECO:0000259" key="1">
    <source>
        <dbReference type="Pfam" id="PF01833"/>
    </source>
</evidence>
<dbReference type="PROSITE" id="PS51257">
    <property type="entry name" value="PROKAR_LIPOPROTEIN"/>
    <property type="match status" value="1"/>
</dbReference>
<sequence>MKNSFFLKSEVLYSSIMLIFLLASCNKNDDDSSDDAPANIEITSIEPASAQVGENVVVKGVNMLSVISIKVGDLDAAFNATSDSIIEITIPQQAQLGLNTLTCVNDIETYTTSDETLKFYVIESNNELIMTFDGNDAGIYNGLADKEESTAYGTSDDQDVIANAVGLPNSIDGNFFHFEGYCSADLSGTYAATTWNSDLMSPGTYADFFSDVSLQDVYFNIQVNIGDLPQGYDGKLFGLKVRFDGDDYKFIPTVSDLAKLGGTPNEDGWYNLNIPMTSFIDDAEIGTFEMSQMQRFGVEVQRSYGTGGTNGVPLTEADGGVFYSLSFDNARLSIGGPYLFN</sequence>
<dbReference type="InterPro" id="IPR002909">
    <property type="entry name" value="IPT_dom"/>
</dbReference>
<feature type="domain" description="IPT/TIG" evidence="1">
    <location>
        <begin position="42"/>
        <end position="104"/>
    </location>
</feature>
<comment type="caution">
    <text evidence="2">The sequence shown here is derived from an EMBL/GenBank/DDBJ whole genome shotgun (WGS) entry which is preliminary data.</text>
</comment>
<organism evidence="2 3">
    <name type="scientific">Gaoshiqia sediminis</name>
    <dbReference type="NCBI Taxonomy" id="2986998"/>
    <lineage>
        <taxon>Bacteria</taxon>
        <taxon>Pseudomonadati</taxon>
        <taxon>Bacteroidota</taxon>
        <taxon>Bacteroidia</taxon>
        <taxon>Marinilabiliales</taxon>
        <taxon>Prolixibacteraceae</taxon>
        <taxon>Gaoshiqia</taxon>
    </lineage>
</organism>
<reference evidence="2" key="1">
    <citation type="submission" date="2022-10" db="EMBL/GenBank/DDBJ databases">
        <title>Gaoshiqiia sediminis gen. nov., sp. nov., isolated from coastal sediment.</title>
        <authorList>
            <person name="Yu W.X."/>
            <person name="Mu D.S."/>
            <person name="Du J.Z."/>
            <person name="Liang Y.Q."/>
        </authorList>
    </citation>
    <scope>NUCLEOTIDE SEQUENCE</scope>
    <source>
        <strain evidence="2">A06</strain>
    </source>
</reference>
<evidence type="ECO:0000313" key="3">
    <source>
        <dbReference type="Proteomes" id="UP001163821"/>
    </source>
</evidence>
<evidence type="ECO:0000313" key="2">
    <source>
        <dbReference type="EMBL" id="MCW0483930.1"/>
    </source>
</evidence>
<dbReference type="InterPro" id="IPR013783">
    <property type="entry name" value="Ig-like_fold"/>
</dbReference>
<protein>
    <recommendedName>
        <fullName evidence="1">IPT/TIG domain-containing protein</fullName>
    </recommendedName>
</protein>
<dbReference type="InterPro" id="IPR014756">
    <property type="entry name" value="Ig_E-set"/>
</dbReference>
<gene>
    <name evidence="2" type="ORF">N2K84_14395</name>
</gene>
<proteinExistence type="predicted"/>
<dbReference type="EMBL" id="JAPAAF010000025">
    <property type="protein sequence ID" value="MCW0483930.1"/>
    <property type="molecule type" value="Genomic_DNA"/>
</dbReference>
<dbReference type="Proteomes" id="UP001163821">
    <property type="component" value="Unassembled WGS sequence"/>
</dbReference>
<name>A0AA41Y8N8_9BACT</name>
<dbReference type="SUPFAM" id="SSF81296">
    <property type="entry name" value="E set domains"/>
    <property type="match status" value="1"/>
</dbReference>
<dbReference type="RefSeq" id="WP_282592522.1">
    <property type="nucleotide sequence ID" value="NZ_JAPAAF010000025.1"/>
</dbReference>
<dbReference type="AlphaFoldDB" id="A0AA41Y8N8"/>
<keyword evidence="3" id="KW-1185">Reference proteome</keyword>
<dbReference type="Gene3D" id="2.60.40.10">
    <property type="entry name" value="Immunoglobulins"/>
    <property type="match status" value="1"/>
</dbReference>